<comment type="function">
    <text evidence="1">May be involved in spermatogenesis.</text>
</comment>
<dbReference type="HOGENOM" id="CLU_070912_0_0_1"/>
<dbReference type="Pfam" id="PF14713">
    <property type="entry name" value="DUF4464"/>
    <property type="match status" value="1"/>
</dbReference>
<evidence type="ECO:0000256" key="4">
    <source>
        <dbReference type="ARBA" id="ARBA00021436"/>
    </source>
</evidence>
<dbReference type="OrthoDB" id="2136125at2759"/>
<dbReference type="GO" id="GO:0005634">
    <property type="term" value="C:nucleus"/>
    <property type="evidence" value="ECO:0007669"/>
    <property type="project" value="UniProtKB-SubCell"/>
</dbReference>
<keyword evidence="6" id="KW-0539">Nucleus</keyword>
<proteinExistence type="predicted"/>
<reference evidence="7 8" key="2">
    <citation type="journal article" date="2010" name="Nucleic Acids Res.">
        <title>BeetleBase in 2010: revisions to provide comprehensive genomic information for Tribolium castaneum.</title>
        <authorList>
            <person name="Kim H.S."/>
            <person name="Murphy T."/>
            <person name="Xia J."/>
            <person name="Caragea D."/>
            <person name="Park Y."/>
            <person name="Beeman R.W."/>
            <person name="Lorenzen M.D."/>
            <person name="Butcher S."/>
            <person name="Manak J.R."/>
            <person name="Brown S.J."/>
        </authorList>
    </citation>
    <scope>GENOME REANNOTATION</scope>
    <source>
        <strain evidence="7 8">Georgia GA2</strain>
    </source>
</reference>
<dbReference type="AlphaFoldDB" id="D6WZB4"/>
<dbReference type="EMBL" id="KQ971372">
    <property type="protein sequence ID" value="EFA09733.1"/>
    <property type="molecule type" value="Genomic_DNA"/>
</dbReference>
<dbReference type="GO" id="GO:0005737">
    <property type="term" value="C:cytoplasm"/>
    <property type="evidence" value="ECO:0007669"/>
    <property type="project" value="UniProtKB-SubCell"/>
</dbReference>
<dbReference type="eggNOG" id="ENOG502QSP8">
    <property type="taxonomic scope" value="Eukaryota"/>
</dbReference>
<evidence type="ECO:0000256" key="2">
    <source>
        <dbReference type="ARBA" id="ARBA00004123"/>
    </source>
</evidence>
<dbReference type="PhylomeDB" id="D6WZB4"/>
<dbReference type="InterPro" id="IPR027887">
    <property type="entry name" value="DUF4464"/>
</dbReference>
<protein>
    <recommendedName>
        <fullName evidence="4">Cilia- and flagella-associated protein 299</fullName>
    </recommendedName>
</protein>
<name>D6WZB4_TRICA</name>
<evidence type="ECO:0000313" key="8">
    <source>
        <dbReference type="Proteomes" id="UP000007266"/>
    </source>
</evidence>
<evidence type="ECO:0000256" key="6">
    <source>
        <dbReference type="ARBA" id="ARBA00023242"/>
    </source>
</evidence>
<dbReference type="PANTHER" id="PTHR33588:SF1">
    <property type="entry name" value="CILIA- AND FLAGELLA-ASSOCIATED PROTEIN 299"/>
    <property type="match status" value="1"/>
</dbReference>
<comment type="subcellular location">
    <subcellularLocation>
        <location evidence="3">Cytoplasm</location>
    </subcellularLocation>
    <subcellularLocation>
        <location evidence="2">Nucleus</location>
    </subcellularLocation>
</comment>
<evidence type="ECO:0000256" key="1">
    <source>
        <dbReference type="ARBA" id="ARBA00003056"/>
    </source>
</evidence>
<dbReference type="Proteomes" id="UP000007266">
    <property type="component" value="Linkage group 9"/>
</dbReference>
<keyword evidence="5" id="KW-0963">Cytoplasm</keyword>
<sequence>MAHITATSTPQIEADRRLLQFETYEDYLDSLITEQDRCYLQDTVAARTIAELGYRSSGETLSRQQFEKRLAAVIAYLYPGYKPYELASEGIAGGDPIQKELAIRERPNRVGILSTIIFLRYQTKKGFEVSGYIDYAHRLSNQDWKPFFREGQQVLPQPTDLGYYHWKLGKTMSNNSINYKVCVDPVKGLVFQNRYDRRIICVDPSQEPGANTTRKRVESDIYDHVILYDHVVRQRI</sequence>
<accession>D6WZB4</accession>
<evidence type="ECO:0000256" key="5">
    <source>
        <dbReference type="ARBA" id="ARBA00022490"/>
    </source>
</evidence>
<evidence type="ECO:0000256" key="3">
    <source>
        <dbReference type="ARBA" id="ARBA00004496"/>
    </source>
</evidence>
<dbReference type="OMA" id="FNNYQEY"/>
<organism evidence="7 8">
    <name type="scientific">Tribolium castaneum</name>
    <name type="common">Red flour beetle</name>
    <dbReference type="NCBI Taxonomy" id="7070"/>
    <lineage>
        <taxon>Eukaryota</taxon>
        <taxon>Metazoa</taxon>
        <taxon>Ecdysozoa</taxon>
        <taxon>Arthropoda</taxon>
        <taxon>Hexapoda</taxon>
        <taxon>Insecta</taxon>
        <taxon>Pterygota</taxon>
        <taxon>Neoptera</taxon>
        <taxon>Endopterygota</taxon>
        <taxon>Coleoptera</taxon>
        <taxon>Polyphaga</taxon>
        <taxon>Cucujiformia</taxon>
        <taxon>Tenebrionidae</taxon>
        <taxon>Tenebrionidae incertae sedis</taxon>
        <taxon>Tribolium</taxon>
    </lineage>
</organism>
<dbReference type="InParanoid" id="D6WZB4"/>
<keyword evidence="8" id="KW-1185">Reference proteome</keyword>
<dbReference type="PANTHER" id="PTHR33588">
    <property type="entry name" value="CILIA- AND FLAGELLA-ASSOCIATED PROTEIN 299"/>
    <property type="match status" value="1"/>
</dbReference>
<gene>
    <name evidence="7" type="primary">AUGUSTUS-3.0.2_11866</name>
    <name evidence="7" type="ORF">TcasGA2_TC011866</name>
</gene>
<dbReference type="KEGG" id="tca:655462"/>
<reference evidence="7 8" key="1">
    <citation type="journal article" date="2008" name="Nature">
        <title>The genome of the model beetle and pest Tribolium castaneum.</title>
        <authorList>
            <consortium name="Tribolium Genome Sequencing Consortium"/>
            <person name="Richards S."/>
            <person name="Gibbs R.A."/>
            <person name="Weinstock G.M."/>
            <person name="Brown S.J."/>
            <person name="Denell R."/>
            <person name="Beeman R.W."/>
            <person name="Gibbs R."/>
            <person name="Beeman R.W."/>
            <person name="Brown S.J."/>
            <person name="Bucher G."/>
            <person name="Friedrich M."/>
            <person name="Grimmelikhuijzen C.J."/>
            <person name="Klingler M."/>
            <person name="Lorenzen M."/>
            <person name="Richards S."/>
            <person name="Roth S."/>
            <person name="Schroder R."/>
            <person name="Tautz D."/>
            <person name="Zdobnov E.M."/>
            <person name="Muzny D."/>
            <person name="Gibbs R.A."/>
            <person name="Weinstock G.M."/>
            <person name="Attaway T."/>
            <person name="Bell S."/>
            <person name="Buhay C.J."/>
            <person name="Chandrabose M.N."/>
            <person name="Chavez D."/>
            <person name="Clerk-Blankenburg K.P."/>
            <person name="Cree A."/>
            <person name="Dao M."/>
            <person name="Davis C."/>
            <person name="Chacko J."/>
            <person name="Dinh H."/>
            <person name="Dugan-Rocha S."/>
            <person name="Fowler G."/>
            <person name="Garner T.T."/>
            <person name="Garnes J."/>
            <person name="Gnirke A."/>
            <person name="Hawes A."/>
            <person name="Hernandez J."/>
            <person name="Hines S."/>
            <person name="Holder M."/>
            <person name="Hume J."/>
            <person name="Jhangiani S.N."/>
            <person name="Joshi V."/>
            <person name="Khan Z.M."/>
            <person name="Jackson L."/>
            <person name="Kovar C."/>
            <person name="Kowis A."/>
            <person name="Lee S."/>
            <person name="Lewis L.R."/>
            <person name="Margolis J."/>
            <person name="Morgan M."/>
            <person name="Nazareth L.V."/>
            <person name="Nguyen N."/>
            <person name="Okwuonu G."/>
            <person name="Parker D."/>
            <person name="Richards S."/>
            <person name="Ruiz S.J."/>
            <person name="Santibanez J."/>
            <person name="Savard J."/>
            <person name="Scherer S.E."/>
            <person name="Schneider B."/>
            <person name="Sodergren E."/>
            <person name="Tautz D."/>
            <person name="Vattahil S."/>
            <person name="Villasana D."/>
            <person name="White C.S."/>
            <person name="Wright R."/>
            <person name="Park Y."/>
            <person name="Beeman R.W."/>
            <person name="Lord J."/>
            <person name="Oppert B."/>
            <person name="Lorenzen M."/>
            <person name="Brown S."/>
            <person name="Wang L."/>
            <person name="Savard J."/>
            <person name="Tautz D."/>
            <person name="Richards S."/>
            <person name="Weinstock G."/>
            <person name="Gibbs R.A."/>
            <person name="Liu Y."/>
            <person name="Worley K."/>
            <person name="Weinstock G."/>
            <person name="Elsik C.G."/>
            <person name="Reese J.T."/>
            <person name="Elhaik E."/>
            <person name="Landan G."/>
            <person name="Graur D."/>
            <person name="Arensburger P."/>
            <person name="Atkinson P."/>
            <person name="Beeman R.W."/>
            <person name="Beidler J."/>
            <person name="Brown S.J."/>
            <person name="Demuth J.P."/>
            <person name="Drury D.W."/>
            <person name="Du Y.Z."/>
            <person name="Fujiwara H."/>
            <person name="Lorenzen M."/>
            <person name="Maselli V."/>
            <person name="Osanai M."/>
            <person name="Park Y."/>
            <person name="Robertson H.M."/>
            <person name="Tu Z."/>
            <person name="Wang J.J."/>
            <person name="Wang S."/>
            <person name="Richards S."/>
            <person name="Song H."/>
            <person name="Zhang L."/>
            <person name="Sodergren E."/>
            <person name="Werner D."/>
            <person name="Stanke M."/>
            <person name="Morgenstern B."/>
            <person name="Solovyev V."/>
            <person name="Kosarev P."/>
            <person name="Brown G."/>
            <person name="Chen H.C."/>
            <person name="Ermolaeva O."/>
            <person name="Hlavina W."/>
            <person name="Kapustin Y."/>
            <person name="Kiryutin B."/>
            <person name="Kitts P."/>
            <person name="Maglott D."/>
            <person name="Pruitt K."/>
            <person name="Sapojnikov V."/>
            <person name="Souvorov A."/>
            <person name="Mackey A.J."/>
            <person name="Waterhouse R.M."/>
            <person name="Wyder S."/>
            <person name="Zdobnov E.M."/>
            <person name="Zdobnov E.M."/>
            <person name="Wyder S."/>
            <person name="Kriventseva E.V."/>
            <person name="Kadowaki T."/>
            <person name="Bork P."/>
            <person name="Aranda M."/>
            <person name="Bao R."/>
            <person name="Beermann A."/>
            <person name="Berns N."/>
            <person name="Bolognesi R."/>
            <person name="Bonneton F."/>
            <person name="Bopp D."/>
            <person name="Brown S.J."/>
            <person name="Bucher G."/>
            <person name="Butts T."/>
            <person name="Chaumot A."/>
            <person name="Denell R.E."/>
            <person name="Ferrier D.E."/>
            <person name="Friedrich M."/>
            <person name="Gordon C.M."/>
            <person name="Jindra M."/>
            <person name="Klingler M."/>
            <person name="Lan Q."/>
            <person name="Lattorff H.M."/>
            <person name="Laudet V."/>
            <person name="von Levetsow C."/>
            <person name="Liu Z."/>
            <person name="Lutz R."/>
            <person name="Lynch J.A."/>
            <person name="da Fonseca R.N."/>
            <person name="Posnien N."/>
            <person name="Reuter R."/>
            <person name="Roth S."/>
            <person name="Savard J."/>
            <person name="Schinko J.B."/>
            <person name="Schmitt C."/>
            <person name="Schoppmeier M."/>
            <person name="Schroder R."/>
            <person name="Shippy T.D."/>
            <person name="Simonnet F."/>
            <person name="Marques-Souza H."/>
            <person name="Tautz D."/>
            <person name="Tomoyasu Y."/>
            <person name="Trauner J."/>
            <person name="Van der Zee M."/>
            <person name="Vervoort M."/>
            <person name="Wittkopp N."/>
            <person name="Wimmer E.A."/>
            <person name="Yang X."/>
            <person name="Jones A.K."/>
            <person name="Sattelle D.B."/>
            <person name="Ebert P.R."/>
            <person name="Nelson D."/>
            <person name="Scott J.G."/>
            <person name="Beeman R.W."/>
            <person name="Muthukrishnan S."/>
            <person name="Kramer K.J."/>
            <person name="Arakane Y."/>
            <person name="Beeman R.W."/>
            <person name="Zhu Q."/>
            <person name="Hogenkamp D."/>
            <person name="Dixit R."/>
            <person name="Oppert B."/>
            <person name="Jiang H."/>
            <person name="Zou Z."/>
            <person name="Marshall J."/>
            <person name="Elpidina E."/>
            <person name="Vinokurov K."/>
            <person name="Oppert C."/>
            <person name="Zou Z."/>
            <person name="Evans J."/>
            <person name="Lu Z."/>
            <person name="Zhao P."/>
            <person name="Sumathipala N."/>
            <person name="Altincicek B."/>
            <person name="Vilcinskas A."/>
            <person name="Williams M."/>
            <person name="Hultmark D."/>
            <person name="Hetru C."/>
            <person name="Jiang H."/>
            <person name="Grimmelikhuijzen C.J."/>
            <person name="Hauser F."/>
            <person name="Cazzamali G."/>
            <person name="Williamson M."/>
            <person name="Park Y."/>
            <person name="Li B."/>
            <person name="Tanaka Y."/>
            <person name="Predel R."/>
            <person name="Neupert S."/>
            <person name="Schachtner J."/>
            <person name="Verleyen P."/>
            <person name="Raible F."/>
            <person name="Bork P."/>
            <person name="Friedrich M."/>
            <person name="Walden K.K."/>
            <person name="Robertson H.M."/>
            <person name="Angeli S."/>
            <person name="Foret S."/>
            <person name="Bucher G."/>
            <person name="Schuetz S."/>
            <person name="Maleszka R."/>
            <person name="Wimmer E.A."/>
            <person name="Beeman R.W."/>
            <person name="Lorenzen M."/>
            <person name="Tomoyasu Y."/>
            <person name="Miller S.C."/>
            <person name="Grossmann D."/>
            <person name="Bucher G."/>
        </authorList>
    </citation>
    <scope>NUCLEOTIDE SEQUENCE [LARGE SCALE GENOMIC DNA]</scope>
    <source>
        <strain evidence="7 8">Georgia GA2</strain>
    </source>
</reference>
<evidence type="ECO:0000313" key="7">
    <source>
        <dbReference type="EMBL" id="EFA09733.1"/>
    </source>
</evidence>